<dbReference type="Pfam" id="PF20254">
    <property type="entry name" value="DMFA2_C"/>
    <property type="match status" value="1"/>
</dbReference>
<comment type="caution">
    <text evidence="2">The sequence shown here is derived from an EMBL/GenBank/DDBJ whole genome shotgun (WGS) entry which is preliminary data.</text>
</comment>
<organism evidence="2 3">
    <name type="scientific">Ensifer adhaerens</name>
    <name type="common">Sinorhizobium morelense</name>
    <dbReference type="NCBI Taxonomy" id="106592"/>
    <lineage>
        <taxon>Bacteria</taxon>
        <taxon>Pseudomonadati</taxon>
        <taxon>Pseudomonadota</taxon>
        <taxon>Alphaproteobacteria</taxon>
        <taxon>Hyphomicrobiales</taxon>
        <taxon>Rhizobiaceae</taxon>
        <taxon>Sinorhizobium/Ensifer group</taxon>
        <taxon>Ensifer</taxon>
    </lineage>
</organism>
<name>A0A0L8BHY0_ENSAD</name>
<dbReference type="RefSeq" id="WP_053252083.1">
    <property type="nucleotide sequence ID" value="NZ_LGAP01000028.1"/>
</dbReference>
<reference evidence="3" key="1">
    <citation type="submission" date="2015-07" db="EMBL/GenBank/DDBJ databases">
        <title>Whole genome sequence of an Ensifer adhaerens strain isolated from a cave pool in the Wind Cave National Park.</title>
        <authorList>
            <person name="Eng W.W.H."/>
            <person name="Gan H.M."/>
            <person name="Barton H.A."/>
            <person name="Savka M.A."/>
        </authorList>
    </citation>
    <scope>NUCLEOTIDE SEQUENCE [LARGE SCALE GENOMIC DNA]</scope>
    <source>
        <strain evidence="3">SD006</strain>
    </source>
</reference>
<dbReference type="SUPFAM" id="SSF52317">
    <property type="entry name" value="Class I glutamine amidotransferase-like"/>
    <property type="match status" value="1"/>
</dbReference>
<evidence type="ECO:0000313" key="3">
    <source>
        <dbReference type="Proteomes" id="UP000037425"/>
    </source>
</evidence>
<proteinExistence type="predicted"/>
<dbReference type="Proteomes" id="UP000037425">
    <property type="component" value="Unassembled WGS sequence"/>
</dbReference>
<feature type="domain" description="N,N-dimethylformamidase beta subunit-like C-terminal" evidence="1">
    <location>
        <begin position="95"/>
        <end position="525"/>
    </location>
</feature>
<evidence type="ECO:0000259" key="1">
    <source>
        <dbReference type="Pfam" id="PF20254"/>
    </source>
</evidence>
<gene>
    <name evidence="2" type="ORF">AC244_27880</name>
</gene>
<protein>
    <recommendedName>
        <fullName evidence="1">N,N-dimethylformamidase beta subunit-like C-terminal domain-containing protein</fullName>
    </recommendedName>
</protein>
<dbReference type="InterPro" id="IPR029062">
    <property type="entry name" value="Class_I_gatase-like"/>
</dbReference>
<dbReference type="InterPro" id="IPR046540">
    <property type="entry name" value="DMFA2_C"/>
</dbReference>
<dbReference type="OrthoDB" id="505641at2"/>
<dbReference type="AlphaFoldDB" id="A0A0L8BHY0"/>
<sequence length="545" mass="60151">MKTTSNQFPDFGLTPEQRREAVLGHYYEYPGMDGERGEIWCYTDAYAYPPGATVRLQVSSTAALFELEIVRDGAVETSVMKRRGIAARWQDTPDQCSVIGCGWETTLEFQVGEDWSSGAYRITLTAEGRDGAPIRCQHLFIVRPEAGRKPGRVLQVAATGSWTSYNTWGGSNHYQGITGPNRDQYATTVSIERPFCRGFVQLPTDAPRVPLEIYSPMAVAPRYPHMEWAYANGYSKKYASSGWASYDSHFFRWAEREGYAVDLASQHELHYNPEILGGYDCVVFVGHDEYWTWEMRDAVDTYVERGGHAARFAGNFMWQTRLEDGGKRQVCYKYRSRAEDPAYRSADPTRTSGSWEAKEIGRPGASTFGLNATRGLYVGWGGCAPRGARGFPVYRAGHWGFAGTGIYYGAILGAEGHAFGYEVDGLAYIIRGGLPGPPEGSGAPDGLEILAPGMSSLKEESADIPADDQFLSDADAKFVAETLIGDAGEAAVDRIKRGCGMIVNFPRGKGEVFHAGSCEWVAALRRGDAMVERVTANVLNRYLKR</sequence>
<dbReference type="EMBL" id="LGAP01000028">
    <property type="protein sequence ID" value="KOF14316.1"/>
    <property type="molecule type" value="Genomic_DNA"/>
</dbReference>
<accession>A0A0L8BHY0</accession>
<evidence type="ECO:0000313" key="2">
    <source>
        <dbReference type="EMBL" id="KOF14316.1"/>
    </source>
</evidence>
<dbReference type="PATRIC" id="fig|106592.7.peg.4378"/>